<keyword evidence="2" id="KW-0378">Hydrolase</keyword>
<protein>
    <recommendedName>
        <fullName evidence="3">C2H2-type domain-containing protein</fullName>
    </recommendedName>
</protein>
<proteinExistence type="predicted"/>
<dbReference type="PANTHER" id="PTHR41286:SF1">
    <property type="entry name" value="HNH NUCLEASE YAJD-RELATED"/>
    <property type="match status" value="1"/>
</dbReference>
<dbReference type="GO" id="GO:0005829">
    <property type="term" value="C:cytosol"/>
    <property type="evidence" value="ECO:0007669"/>
    <property type="project" value="TreeGrafter"/>
</dbReference>
<organism evidence="4 5">
    <name type="scientific">Halococcus dombrowskii</name>
    <dbReference type="NCBI Taxonomy" id="179637"/>
    <lineage>
        <taxon>Archaea</taxon>
        <taxon>Methanobacteriati</taxon>
        <taxon>Methanobacteriota</taxon>
        <taxon>Stenosarchaea group</taxon>
        <taxon>Halobacteria</taxon>
        <taxon>Halobacteriales</taxon>
        <taxon>Halococcaceae</taxon>
        <taxon>Halococcus</taxon>
    </lineage>
</organism>
<dbReference type="InterPro" id="IPR002711">
    <property type="entry name" value="HNH"/>
</dbReference>
<gene>
    <name evidence="4" type="ORF">GCM10008985_13320</name>
</gene>
<evidence type="ECO:0000313" key="5">
    <source>
        <dbReference type="Proteomes" id="UP001500962"/>
    </source>
</evidence>
<dbReference type="Pfam" id="PF01844">
    <property type="entry name" value="HNH"/>
    <property type="match status" value="1"/>
</dbReference>
<accession>A0AAV3SEZ9</accession>
<dbReference type="AlphaFoldDB" id="A0AAV3SEZ9"/>
<dbReference type="GO" id="GO:0008270">
    <property type="term" value="F:zinc ion binding"/>
    <property type="evidence" value="ECO:0007669"/>
    <property type="project" value="InterPro"/>
</dbReference>
<dbReference type="EMBL" id="BAAADN010000022">
    <property type="protein sequence ID" value="GAA0458436.1"/>
    <property type="molecule type" value="Genomic_DNA"/>
</dbReference>
<dbReference type="PANTHER" id="PTHR41286">
    <property type="entry name" value="HNH NUCLEASE YAJD-RELATED"/>
    <property type="match status" value="1"/>
</dbReference>
<dbReference type="Gene3D" id="1.10.30.50">
    <property type="match status" value="1"/>
</dbReference>
<dbReference type="PROSITE" id="PS50157">
    <property type="entry name" value="ZINC_FINGER_C2H2_2"/>
    <property type="match status" value="1"/>
</dbReference>
<reference evidence="4" key="2">
    <citation type="submission" date="2023-12" db="EMBL/GenBank/DDBJ databases">
        <authorList>
            <person name="Sun Q."/>
            <person name="Inoue M."/>
        </authorList>
    </citation>
    <scope>NUCLEOTIDE SEQUENCE</scope>
    <source>
        <strain evidence="4">JCM 12289</strain>
    </source>
</reference>
<dbReference type="GO" id="GO:0004519">
    <property type="term" value="F:endonuclease activity"/>
    <property type="evidence" value="ECO:0007669"/>
    <property type="project" value="InterPro"/>
</dbReference>
<keyword evidence="1" id="KW-0540">Nuclease</keyword>
<evidence type="ECO:0000256" key="1">
    <source>
        <dbReference type="ARBA" id="ARBA00022722"/>
    </source>
</evidence>
<feature type="domain" description="C2H2-type" evidence="3">
    <location>
        <begin position="3"/>
        <end position="31"/>
    </location>
</feature>
<evidence type="ECO:0000256" key="2">
    <source>
        <dbReference type="ARBA" id="ARBA00022801"/>
    </source>
</evidence>
<evidence type="ECO:0000313" key="4">
    <source>
        <dbReference type="EMBL" id="GAA0458436.1"/>
    </source>
</evidence>
<dbReference type="InterPro" id="IPR013087">
    <property type="entry name" value="Znf_C2H2_type"/>
</dbReference>
<reference evidence="4" key="1">
    <citation type="journal article" date="2014" name="Int. J. Syst. Evol. Microbiol.">
        <title>Complete genome sequence of Corynebacterium casei LMG S-19264T (=DSM 44701T), isolated from a smear-ripened cheese.</title>
        <authorList>
            <consortium name="US DOE Joint Genome Institute (JGI-PGF)"/>
            <person name="Walter F."/>
            <person name="Albersmeier A."/>
            <person name="Kalinowski J."/>
            <person name="Ruckert C."/>
        </authorList>
    </citation>
    <scope>NUCLEOTIDE SEQUENCE</scope>
    <source>
        <strain evidence="4">JCM 12289</strain>
    </source>
</reference>
<sequence length="268" mass="30374">MPFECPTCPSAFDTRRGLGVHHSLVHDERLPNRECASCGEEFYCSYAKKYCSDECRYGNMSFEDEANPNYRGGKEQTVCRICGAEFDYYPSEKRGLYCPDCVENGSWQHSPDVDGPSNPQWNGGKVERKCEICDIIIERYPSDFTGDVAVCSEECRRTWLSRAFTGSGHPNWKGGGNESYGTGWRRVRKRALERDDYACVRCSRTKEELGRNPDVHHIVPVRTFAESDAHEKADAHFLENVASLCIACHRKAEFGKISKTVLRSLIAD</sequence>
<comment type="caution">
    <text evidence="4">The sequence shown here is derived from an EMBL/GenBank/DDBJ whole genome shotgun (WGS) entry which is preliminary data.</text>
</comment>
<name>A0AAV3SEZ9_HALDO</name>
<dbReference type="GO" id="GO:0016787">
    <property type="term" value="F:hydrolase activity"/>
    <property type="evidence" value="ECO:0007669"/>
    <property type="project" value="UniProtKB-KW"/>
</dbReference>
<evidence type="ECO:0000259" key="3">
    <source>
        <dbReference type="PROSITE" id="PS50157"/>
    </source>
</evidence>
<dbReference type="GO" id="GO:0003676">
    <property type="term" value="F:nucleic acid binding"/>
    <property type="evidence" value="ECO:0007669"/>
    <property type="project" value="InterPro"/>
</dbReference>
<dbReference type="Proteomes" id="UP001500962">
    <property type="component" value="Unassembled WGS sequence"/>
</dbReference>
<dbReference type="PROSITE" id="PS00028">
    <property type="entry name" value="ZINC_FINGER_C2H2_1"/>
    <property type="match status" value="1"/>
</dbReference>